<comment type="caution">
    <text evidence="1">The sequence shown here is derived from an EMBL/GenBank/DDBJ whole genome shotgun (WGS) entry which is preliminary data.</text>
</comment>
<dbReference type="EMBL" id="JAGTJS010000001">
    <property type="protein sequence ID" value="KAH7275419.1"/>
    <property type="molecule type" value="Genomic_DNA"/>
</dbReference>
<evidence type="ECO:0000313" key="2">
    <source>
        <dbReference type="Proteomes" id="UP000736672"/>
    </source>
</evidence>
<dbReference type="Proteomes" id="UP000736672">
    <property type="component" value="Unassembled WGS sequence"/>
</dbReference>
<keyword evidence="2" id="KW-1185">Reference proteome</keyword>
<name>A0A9P9L7R8_FUSSL</name>
<reference evidence="1" key="1">
    <citation type="journal article" date="2021" name="Nat. Commun.">
        <title>Genetic determinants of endophytism in the Arabidopsis root mycobiome.</title>
        <authorList>
            <person name="Mesny F."/>
            <person name="Miyauchi S."/>
            <person name="Thiergart T."/>
            <person name="Pickel B."/>
            <person name="Atanasova L."/>
            <person name="Karlsson M."/>
            <person name="Huettel B."/>
            <person name="Barry K.W."/>
            <person name="Haridas S."/>
            <person name="Chen C."/>
            <person name="Bauer D."/>
            <person name="Andreopoulos W."/>
            <person name="Pangilinan J."/>
            <person name="LaButti K."/>
            <person name="Riley R."/>
            <person name="Lipzen A."/>
            <person name="Clum A."/>
            <person name="Drula E."/>
            <person name="Henrissat B."/>
            <person name="Kohler A."/>
            <person name="Grigoriev I.V."/>
            <person name="Martin F.M."/>
            <person name="Hacquard S."/>
        </authorList>
    </citation>
    <scope>NUCLEOTIDE SEQUENCE</scope>
    <source>
        <strain evidence="1">FSSC 5 MPI-SDFR-AT-0091</strain>
    </source>
</reference>
<proteinExistence type="predicted"/>
<protein>
    <submittedName>
        <fullName evidence="1">Uncharacterized protein</fullName>
    </submittedName>
</protein>
<dbReference type="AlphaFoldDB" id="A0A9P9L7R8"/>
<gene>
    <name evidence="1" type="ORF">B0J15DRAFT_15352</name>
</gene>
<organism evidence="1 2">
    <name type="scientific">Fusarium solani</name>
    <name type="common">Filamentous fungus</name>
    <dbReference type="NCBI Taxonomy" id="169388"/>
    <lineage>
        <taxon>Eukaryota</taxon>
        <taxon>Fungi</taxon>
        <taxon>Dikarya</taxon>
        <taxon>Ascomycota</taxon>
        <taxon>Pezizomycotina</taxon>
        <taxon>Sordariomycetes</taxon>
        <taxon>Hypocreomycetidae</taxon>
        <taxon>Hypocreales</taxon>
        <taxon>Nectriaceae</taxon>
        <taxon>Fusarium</taxon>
        <taxon>Fusarium solani species complex</taxon>
    </lineage>
</organism>
<sequence>MAWREKATEDTKSAQAILETSMRNQWAFSAEYKTVQKRMFEIQQGLRPGSDLVILDDEFSPASSQIWEFAMIEKVSGKVLVNTSIEHEKGIDHGAENPFLRHLSYRNAANVFSASRLPMIPRLNADQVASQLRAVGITPNTIILV</sequence>
<accession>A0A9P9L7R8</accession>
<dbReference type="OrthoDB" id="6077919at2759"/>
<evidence type="ECO:0000313" key="1">
    <source>
        <dbReference type="EMBL" id="KAH7275419.1"/>
    </source>
</evidence>